<feature type="signal peptide" evidence="6">
    <location>
        <begin position="1"/>
        <end position="20"/>
    </location>
</feature>
<sequence length="119" mass="13581">MLRSSSQFLIISTILLQATSLEENHFCVIRKFNVRVVDNIRPPGSAPLTLHCRSGDTDKGTHTLTTGQEFRFDFCVGFKPFFFCNSNLQINGKMHQNIQFLIINCVKGHFLSKMVRSEN</sequence>
<keyword evidence="4" id="KW-0964">Secreted</keyword>
<keyword evidence="8" id="KW-1185">Reference proteome</keyword>
<evidence type="ECO:0000313" key="7">
    <source>
        <dbReference type="EMBL" id="GFP94236.1"/>
    </source>
</evidence>
<dbReference type="AlphaFoldDB" id="A0A830C555"/>
<keyword evidence="3" id="KW-0713">Self-incompatibility</keyword>
<accession>A0A830C555</accession>
<evidence type="ECO:0000256" key="1">
    <source>
        <dbReference type="ARBA" id="ARBA00004613"/>
    </source>
</evidence>
<evidence type="ECO:0008006" key="9">
    <source>
        <dbReference type="Google" id="ProtNLM"/>
    </source>
</evidence>
<feature type="chain" id="PRO_5043389055" description="S-protein homolog" evidence="6">
    <location>
        <begin position="21"/>
        <end position="119"/>
    </location>
</feature>
<evidence type="ECO:0000256" key="4">
    <source>
        <dbReference type="ARBA" id="ARBA00022525"/>
    </source>
</evidence>
<comment type="subcellular location">
    <subcellularLocation>
        <location evidence="1">Secreted</location>
    </subcellularLocation>
</comment>
<evidence type="ECO:0000256" key="3">
    <source>
        <dbReference type="ARBA" id="ARBA00022471"/>
    </source>
</evidence>
<reference evidence="7" key="1">
    <citation type="submission" date="2020-07" db="EMBL/GenBank/DDBJ databases">
        <title>Ethylene signaling mediates host invasion by parasitic plants.</title>
        <authorList>
            <person name="Yoshida S."/>
        </authorList>
    </citation>
    <scope>NUCLEOTIDE SEQUENCE</scope>
    <source>
        <strain evidence="7">Okayama</strain>
    </source>
</reference>
<dbReference type="GO" id="GO:0060320">
    <property type="term" value="P:rejection of self pollen"/>
    <property type="evidence" value="ECO:0007669"/>
    <property type="project" value="UniProtKB-KW"/>
</dbReference>
<comment type="caution">
    <text evidence="7">The sequence shown here is derived from an EMBL/GenBank/DDBJ whole genome shotgun (WGS) entry which is preliminary data.</text>
</comment>
<keyword evidence="5 6" id="KW-0732">Signal</keyword>
<evidence type="ECO:0000256" key="6">
    <source>
        <dbReference type="SAM" id="SignalP"/>
    </source>
</evidence>
<evidence type="ECO:0000313" key="8">
    <source>
        <dbReference type="Proteomes" id="UP000653305"/>
    </source>
</evidence>
<protein>
    <recommendedName>
        <fullName evidence="9">S-protein homolog</fullName>
    </recommendedName>
</protein>
<dbReference type="EMBL" id="BMAC01000341">
    <property type="protein sequence ID" value="GFP94236.1"/>
    <property type="molecule type" value="Genomic_DNA"/>
</dbReference>
<evidence type="ECO:0000256" key="5">
    <source>
        <dbReference type="ARBA" id="ARBA00022729"/>
    </source>
</evidence>
<dbReference type="Pfam" id="PF05938">
    <property type="entry name" value="Self-incomp_S1"/>
    <property type="match status" value="1"/>
</dbReference>
<proteinExistence type="inferred from homology"/>
<evidence type="ECO:0000256" key="2">
    <source>
        <dbReference type="ARBA" id="ARBA00005581"/>
    </source>
</evidence>
<dbReference type="GO" id="GO:0005576">
    <property type="term" value="C:extracellular region"/>
    <property type="evidence" value="ECO:0007669"/>
    <property type="project" value="UniProtKB-SubCell"/>
</dbReference>
<dbReference type="OrthoDB" id="1848419at2759"/>
<comment type="similarity">
    <text evidence="2">Belongs to the plant self-incompatibility (S1) protein family.</text>
</comment>
<name>A0A830C555_9LAMI</name>
<gene>
    <name evidence="7" type="ORF">PHJA_001568100</name>
</gene>
<dbReference type="Proteomes" id="UP000653305">
    <property type="component" value="Unassembled WGS sequence"/>
</dbReference>
<organism evidence="7 8">
    <name type="scientific">Phtheirospermum japonicum</name>
    <dbReference type="NCBI Taxonomy" id="374723"/>
    <lineage>
        <taxon>Eukaryota</taxon>
        <taxon>Viridiplantae</taxon>
        <taxon>Streptophyta</taxon>
        <taxon>Embryophyta</taxon>
        <taxon>Tracheophyta</taxon>
        <taxon>Spermatophyta</taxon>
        <taxon>Magnoliopsida</taxon>
        <taxon>eudicotyledons</taxon>
        <taxon>Gunneridae</taxon>
        <taxon>Pentapetalae</taxon>
        <taxon>asterids</taxon>
        <taxon>lamiids</taxon>
        <taxon>Lamiales</taxon>
        <taxon>Orobanchaceae</taxon>
        <taxon>Orobanchaceae incertae sedis</taxon>
        <taxon>Phtheirospermum</taxon>
    </lineage>
</organism>
<dbReference type="InterPro" id="IPR010264">
    <property type="entry name" value="Self-incomp_S1"/>
</dbReference>